<keyword evidence="1" id="KW-0732">Signal</keyword>
<name>A0ABM6M4Z8_9SPHN</name>
<keyword evidence="3" id="KW-1185">Reference proteome</keyword>
<feature type="signal peptide" evidence="1">
    <location>
        <begin position="1"/>
        <end position="22"/>
    </location>
</feature>
<evidence type="ECO:0000313" key="3">
    <source>
        <dbReference type="Proteomes" id="UP000258016"/>
    </source>
</evidence>
<feature type="chain" id="PRO_5047004209" description="Outer membrane lipoprotein-sorting protein" evidence="1">
    <location>
        <begin position="23"/>
        <end position="257"/>
    </location>
</feature>
<evidence type="ECO:0000313" key="2">
    <source>
        <dbReference type="EMBL" id="ASR51031.1"/>
    </source>
</evidence>
<gene>
    <name evidence="2" type="ORF">B5J99_05730</name>
</gene>
<accession>A0ABM6M4Z8</accession>
<dbReference type="EMBL" id="CP020083">
    <property type="protein sequence ID" value="ASR51031.1"/>
    <property type="molecule type" value="Genomic_DNA"/>
</dbReference>
<proteinExistence type="predicted"/>
<reference evidence="2 3" key="1">
    <citation type="submission" date="2017-03" db="EMBL/GenBank/DDBJ databases">
        <title>Complete genome sequence of Blastomonas fulva degrading microcsystin LR.</title>
        <authorList>
            <person name="Lee H.-g."/>
            <person name="Jin L."/>
            <person name="oh H.-M."/>
        </authorList>
    </citation>
    <scope>NUCLEOTIDE SEQUENCE [LARGE SCALE GENOMIC DNA]</scope>
    <source>
        <strain evidence="2 3">T2</strain>
    </source>
</reference>
<sequence length="257" mass="28640">MMVRMFCMAAAWLCLALVPLRAAPEENARAVLERAVEAAGGEAWLNPTTLYLAGHAVFYAPDSATPRSTADDYRMWRAMNPNRTTAHGADGKVRITAKSGDRLMFEVGYDGTTTWTEKGVMPKDQADAYWASNFGFGIIREALGTGFTLERAPDRDVGGHPIALIRVISPDGATTLFGIDRQSHYIRYMGFVTPRGFHERYYDDFIRLPSGWVQAREVTLYYNGVKANTVYWRDVKVGEPIDPAFFEPPSSPDTKPT</sequence>
<protein>
    <recommendedName>
        <fullName evidence="4">Outer membrane lipoprotein-sorting protein</fullName>
    </recommendedName>
</protein>
<evidence type="ECO:0008006" key="4">
    <source>
        <dbReference type="Google" id="ProtNLM"/>
    </source>
</evidence>
<organism evidence="2 3">
    <name type="scientific">Blastomonas fulva</name>
    <dbReference type="NCBI Taxonomy" id="1550728"/>
    <lineage>
        <taxon>Bacteria</taxon>
        <taxon>Pseudomonadati</taxon>
        <taxon>Pseudomonadota</taxon>
        <taxon>Alphaproteobacteria</taxon>
        <taxon>Sphingomonadales</taxon>
        <taxon>Sphingomonadaceae</taxon>
        <taxon>Blastomonas</taxon>
    </lineage>
</organism>
<evidence type="ECO:0000256" key="1">
    <source>
        <dbReference type="SAM" id="SignalP"/>
    </source>
</evidence>
<dbReference type="Proteomes" id="UP000258016">
    <property type="component" value="Chromosome"/>
</dbReference>